<comment type="caution">
    <text evidence="1">The sequence shown here is derived from an EMBL/GenBank/DDBJ whole genome shotgun (WGS) entry which is preliminary data.</text>
</comment>
<dbReference type="Proteomes" id="UP001054837">
    <property type="component" value="Unassembled WGS sequence"/>
</dbReference>
<dbReference type="AlphaFoldDB" id="A0AAV4RVT7"/>
<evidence type="ECO:0000313" key="2">
    <source>
        <dbReference type="Proteomes" id="UP001054837"/>
    </source>
</evidence>
<protein>
    <submittedName>
        <fullName evidence="1">Uncharacterized protein</fullName>
    </submittedName>
</protein>
<reference evidence="1 2" key="1">
    <citation type="submission" date="2021-06" db="EMBL/GenBank/DDBJ databases">
        <title>Caerostris darwini draft genome.</title>
        <authorList>
            <person name="Kono N."/>
            <person name="Arakawa K."/>
        </authorList>
    </citation>
    <scope>NUCLEOTIDE SEQUENCE [LARGE SCALE GENOMIC DNA]</scope>
</reference>
<accession>A0AAV4RVT7</accession>
<gene>
    <name evidence="1" type="ORF">CDAR_31141</name>
</gene>
<proteinExistence type="predicted"/>
<sequence>MSEISFQVLENQSEGSRYSKNLEKCHIYLYCVTNGSLRMTLSTQYNGALCPTLLASRLSSSSLLDKRWESQKSAVAAFSFYCFCLETTT</sequence>
<evidence type="ECO:0000313" key="1">
    <source>
        <dbReference type="EMBL" id="GIY25875.1"/>
    </source>
</evidence>
<dbReference type="EMBL" id="BPLQ01006863">
    <property type="protein sequence ID" value="GIY25875.1"/>
    <property type="molecule type" value="Genomic_DNA"/>
</dbReference>
<keyword evidence="2" id="KW-1185">Reference proteome</keyword>
<organism evidence="1 2">
    <name type="scientific">Caerostris darwini</name>
    <dbReference type="NCBI Taxonomy" id="1538125"/>
    <lineage>
        <taxon>Eukaryota</taxon>
        <taxon>Metazoa</taxon>
        <taxon>Ecdysozoa</taxon>
        <taxon>Arthropoda</taxon>
        <taxon>Chelicerata</taxon>
        <taxon>Arachnida</taxon>
        <taxon>Araneae</taxon>
        <taxon>Araneomorphae</taxon>
        <taxon>Entelegynae</taxon>
        <taxon>Araneoidea</taxon>
        <taxon>Araneidae</taxon>
        <taxon>Caerostris</taxon>
    </lineage>
</organism>
<name>A0AAV4RVT7_9ARAC</name>